<accession>G9MUY0</accession>
<evidence type="ECO:0000256" key="2">
    <source>
        <dbReference type="SAM" id="MobiDB-lite"/>
    </source>
</evidence>
<comment type="similarity">
    <text evidence="1">Belongs to the ustYa family.</text>
</comment>
<evidence type="ECO:0000256" key="3">
    <source>
        <dbReference type="SAM" id="Phobius"/>
    </source>
</evidence>
<gene>
    <name evidence="4" type="ORF">TRIVIDRAFT_53132</name>
</gene>
<protein>
    <recommendedName>
        <fullName evidence="6">Tat pathway signal sequence</fullName>
    </recommendedName>
</protein>
<dbReference type="OrthoDB" id="3687641at2759"/>
<dbReference type="Proteomes" id="UP000007115">
    <property type="component" value="Unassembled WGS sequence"/>
</dbReference>
<keyword evidence="3" id="KW-0812">Transmembrane</keyword>
<evidence type="ECO:0000256" key="1">
    <source>
        <dbReference type="ARBA" id="ARBA00035112"/>
    </source>
</evidence>
<dbReference type="InParanoid" id="G9MUY0"/>
<comment type="caution">
    <text evidence="4">The sequence shown here is derived from an EMBL/GenBank/DDBJ whole genome shotgun (WGS) entry which is preliminary data.</text>
</comment>
<keyword evidence="5" id="KW-1185">Reference proteome</keyword>
<evidence type="ECO:0008006" key="6">
    <source>
        <dbReference type="Google" id="ProtNLM"/>
    </source>
</evidence>
<evidence type="ECO:0000313" key="5">
    <source>
        <dbReference type="Proteomes" id="UP000007115"/>
    </source>
</evidence>
<dbReference type="RefSeq" id="XP_013955948.1">
    <property type="nucleotide sequence ID" value="XM_014100473.1"/>
</dbReference>
<dbReference type="InterPro" id="IPR021765">
    <property type="entry name" value="UstYa-like"/>
</dbReference>
<dbReference type="PANTHER" id="PTHR33365:SF7">
    <property type="entry name" value="TAT PATHWAY SIGNAL SEQUENCE"/>
    <property type="match status" value="1"/>
</dbReference>
<dbReference type="eggNOG" id="ENOG502S2NN">
    <property type="taxonomic scope" value="Eukaryota"/>
</dbReference>
<keyword evidence="3" id="KW-0472">Membrane</keyword>
<feature type="region of interest" description="Disordered" evidence="2">
    <location>
        <begin position="1"/>
        <end position="35"/>
    </location>
</feature>
<dbReference type="OMA" id="LEPMTIK"/>
<dbReference type="STRING" id="413071.G9MUY0"/>
<dbReference type="Pfam" id="PF11807">
    <property type="entry name" value="UstYa"/>
    <property type="match status" value="1"/>
</dbReference>
<keyword evidence="3" id="KW-1133">Transmembrane helix</keyword>
<reference evidence="4 5" key="1">
    <citation type="journal article" date="2011" name="Genome Biol.">
        <title>Comparative genome sequence analysis underscores mycoparasitism as the ancestral life style of Trichoderma.</title>
        <authorList>
            <person name="Kubicek C.P."/>
            <person name="Herrera-Estrella A."/>
            <person name="Seidl-Seiboth V."/>
            <person name="Martinez D.A."/>
            <person name="Druzhinina I.S."/>
            <person name="Thon M."/>
            <person name="Zeilinger S."/>
            <person name="Casas-Flores S."/>
            <person name="Horwitz B.A."/>
            <person name="Mukherjee P.K."/>
            <person name="Mukherjee M."/>
            <person name="Kredics L."/>
            <person name="Alcaraz L.D."/>
            <person name="Aerts A."/>
            <person name="Antal Z."/>
            <person name="Atanasova L."/>
            <person name="Cervantes-Badillo M.G."/>
            <person name="Challacombe J."/>
            <person name="Chertkov O."/>
            <person name="McCluskey K."/>
            <person name="Coulpier F."/>
            <person name="Deshpande N."/>
            <person name="von Doehren H."/>
            <person name="Ebbole D.J."/>
            <person name="Esquivel-Naranjo E.U."/>
            <person name="Fekete E."/>
            <person name="Flipphi M."/>
            <person name="Glaser F."/>
            <person name="Gomez-Rodriguez E.Y."/>
            <person name="Gruber S."/>
            <person name="Han C."/>
            <person name="Henrissat B."/>
            <person name="Hermosa R."/>
            <person name="Hernandez-Onate M."/>
            <person name="Karaffa L."/>
            <person name="Kosti I."/>
            <person name="Le Crom S."/>
            <person name="Lindquist E."/>
            <person name="Lucas S."/>
            <person name="Luebeck M."/>
            <person name="Luebeck P.S."/>
            <person name="Margeot A."/>
            <person name="Metz B."/>
            <person name="Misra M."/>
            <person name="Nevalainen H."/>
            <person name="Omann M."/>
            <person name="Packer N."/>
            <person name="Perrone G."/>
            <person name="Uresti-Rivera E.E."/>
            <person name="Salamov A."/>
            <person name="Schmoll M."/>
            <person name="Seiboth B."/>
            <person name="Shapiro H."/>
            <person name="Sukno S."/>
            <person name="Tamayo-Ramos J.A."/>
            <person name="Tisch D."/>
            <person name="Wiest A."/>
            <person name="Wilkinson H.H."/>
            <person name="Zhang M."/>
            <person name="Coutinho P.M."/>
            <person name="Kenerley C.M."/>
            <person name="Monte E."/>
            <person name="Baker S.E."/>
            <person name="Grigoriev I.V."/>
        </authorList>
    </citation>
    <scope>NUCLEOTIDE SEQUENCE [LARGE SCALE GENOMIC DNA]</scope>
    <source>
        <strain evidence="5">Gv29-8 / FGSC 10586</strain>
    </source>
</reference>
<dbReference type="GeneID" id="25795277"/>
<name>G9MUY0_HYPVG</name>
<dbReference type="VEuPathDB" id="FungiDB:TRIVIDRAFT_53132"/>
<dbReference type="EMBL" id="ABDF02000064">
    <property type="protein sequence ID" value="EHK21755.1"/>
    <property type="molecule type" value="Genomic_DNA"/>
</dbReference>
<dbReference type="AlphaFoldDB" id="G9MUY0"/>
<dbReference type="GO" id="GO:0043386">
    <property type="term" value="P:mycotoxin biosynthetic process"/>
    <property type="evidence" value="ECO:0007669"/>
    <property type="project" value="InterPro"/>
</dbReference>
<dbReference type="HOGENOM" id="CLU_042941_2_2_1"/>
<sequence length="263" mass="30835">MENKMYEHEALASSDVELSSSSEMDGLHDPMPRHRRQHRWPPRHYVVYAILALSNILFFGLYWKARRSGEQCVRPKLIYCDVVAPAAEAIEYVPKRLMRDLKNNPFTGEPNDEPTEEFDKAWAHLLEPMTIKISADELSHLPDDSIAMQDGSGYIAELTVYHELHCIKRIRRHFHQQRYYGNMTEDEHIREETHIDHCLEYWREAAICRGDVTLATFQWLEGKPFSRVYSDHECVNFEKLDTWARSRMVDTKDLSVLAGRPSE</sequence>
<proteinExistence type="inferred from homology"/>
<feature type="compositionally biased region" description="Low complexity" evidence="2">
    <location>
        <begin position="11"/>
        <end position="23"/>
    </location>
</feature>
<feature type="compositionally biased region" description="Basic and acidic residues" evidence="2">
    <location>
        <begin position="1"/>
        <end position="10"/>
    </location>
</feature>
<evidence type="ECO:0000313" key="4">
    <source>
        <dbReference type="EMBL" id="EHK21755.1"/>
    </source>
</evidence>
<feature type="transmembrane region" description="Helical" evidence="3">
    <location>
        <begin position="45"/>
        <end position="63"/>
    </location>
</feature>
<dbReference type="PANTHER" id="PTHR33365">
    <property type="entry name" value="YALI0B05434P"/>
    <property type="match status" value="1"/>
</dbReference>
<organism evidence="4 5">
    <name type="scientific">Hypocrea virens (strain Gv29-8 / FGSC 10586)</name>
    <name type="common">Gliocladium virens</name>
    <name type="synonym">Trichoderma virens</name>
    <dbReference type="NCBI Taxonomy" id="413071"/>
    <lineage>
        <taxon>Eukaryota</taxon>
        <taxon>Fungi</taxon>
        <taxon>Dikarya</taxon>
        <taxon>Ascomycota</taxon>
        <taxon>Pezizomycotina</taxon>
        <taxon>Sordariomycetes</taxon>
        <taxon>Hypocreomycetidae</taxon>
        <taxon>Hypocreales</taxon>
        <taxon>Hypocreaceae</taxon>
        <taxon>Trichoderma</taxon>
    </lineage>
</organism>